<organism evidence="1">
    <name type="scientific">Hyperionvirus sp</name>
    <dbReference type="NCBI Taxonomy" id="2487770"/>
    <lineage>
        <taxon>Viruses</taxon>
        <taxon>Varidnaviria</taxon>
        <taxon>Bamfordvirae</taxon>
        <taxon>Nucleocytoviricota</taxon>
        <taxon>Megaviricetes</taxon>
        <taxon>Imitervirales</taxon>
        <taxon>Mimiviridae</taxon>
        <taxon>Klosneuvirinae</taxon>
    </lineage>
</organism>
<evidence type="ECO:0008006" key="2">
    <source>
        <dbReference type="Google" id="ProtNLM"/>
    </source>
</evidence>
<sequence length="233" mass="26498">MILYIVFGVVLVLGYKLMRGKKESEKICGKRVILLSGARMNATVILRCFGQIPGAVIYKRSDKCGEHMEKIRGMISIGNNHCGDIFFHEEAGNISLEELLVLRESGFVIVLVLRDPRKQFLSVRGLVEDGVVRKEVLFLGWNNIAKYYDSGLIDHVIESGKFLGEKWYRNELFERLGFSYEASMANNMVRFHGAGDAMFLHRDMSEDVVIDDLDDEEKGILIEAIKIYVSVRI</sequence>
<proteinExistence type="predicted"/>
<protein>
    <recommendedName>
        <fullName evidence="2">Sulfotransferase domain-containing protein</fullName>
    </recommendedName>
</protein>
<reference evidence="1" key="1">
    <citation type="submission" date="2018-10" db="EMBL/GenBank/DDBJ databases">
        <title>Hidden diversity of soil giant viruses.</title>
        <authorList>
            <person name="Schulz F."/>
            <person name="Alteio L."/>
            <person name="Goudeau D."/>
            <person name="Ryan E.M."/>
            <person name="Malmstrom R.R."/>
            <person name="Blanchard J."/>
            <person name="Woyke T."/>
        </authorList>
    </citation>
    <scope>NUCLEOTIDE SEQUENCE</scope>
    <source>
        <strain evidence="1">HYV1</strain>
    </source>
</reference>
<gene>
    <name evidence="1" type="ORF">Hyperionvirus12_50</name>
</gene>
<dbReference type="EMBL" id="MK072394">
    <property type="protein sequence ID" value="AYV83853.1"/>
    <property type="molecule type" value="Genomic_DNA"/>
</dbReference>
<evidence type="ECO:0000313" key="1">
    <source>
        <dbReference type="EMBL" id="AYV83853.1"/>
    </source>
</evidence>
<accession>A0A3G5AD80</accession>
<name>A0A3G5AD80_9VIRU</name>